<evidence type="ECO:0000313" key="2">
    <source>
        <dbReference type="Proteomes" id="UP000489351"/>
    </source>
</evidence>
<reference evidence="1 2" key="1">
    <citation type="submission" date="2019-11" db="EMBL/GenBank/DDBJ databases">
        <title>Green- and brown-colored morphotypes of Chlorobia in the stratified aquatic ecosystems of Kandalaksha Gulf (White Sea): A model for study of the accessory genome evolution.</title>
        <authorList>
            <person name="Grouzdev D.S."/>
        </authorList>
    </citation>
    <scope>NUCLEOTIDE SEQUENCE [LARGE SCALE GENOMIC DNA]</scope>
    <source>
        <strain evidence="1 2">ZM</strain>
    </source>
</reference>
<dbReference type="RefSeq" id="WP_160460361.1">
    <property type="nucleotide sequence ID" value="NZ_WUBZ01000070.1"/>
</dbReference>
<dbReference type="EMBL" id="WUBZ01000070">
    <property type="protein sequence ID" value="MWV55225.1"/>
    <property type="molecule type" value="Genomic_DNA"/>
</dbReference>
<name>A0ABW9UQ92_CHLPH</name>
<organism evidence="1 2">
    <name type="scientific">Chlorobium phaeovibrioides</name>
    <dbReference type="NCBI Taxonomy" id="1094"/>
    <lineage>
        <taxon>Bacteria</taxon>
        <taxon>Pseudomonadati</taxon>
        <taxon>Chlorobiota</taxon>
        <taxon>Chlorobiia</taxon>
        <taxon>Chlorobiales</taxon>
        <taxon>Chlorobiaceae</taxon>
        <taxon>Chlorobium/Pelodictyon group</taxon>
        <taxon>Chlorobium</taxon>
    </lineage>
</organism>
<comment type="caution">
    <text evidence="1">The sequence shown here is derived from an EMBL/GenBank/DDBJ whole genome shotgun (WGS) entry which is preliminary data.</text>
</comment>
<protein>
    <submittedName>
        <fullName evidence="1">Uncharacterized protein</fullName>
    </submittedName>
</protein>
<evidence type="ECO:0000313" key="1">
    <source>
        <dbReference type="EMBL" id="MWV55225.1"/>
    </source>
</evidence>
<proteinExistence type="predicted"/>
<sequence length="412" mass="46581">MPLPSAVKNSARRKPIGHKMFGISDITKVCYYPAAGTDIQAILRFSHLTDTILAPTTSRYLTRQRQEDLFKAKCNTLNSFFGKPLLELVDVVDLDSYFEDEAKYLTGAEDIFSKEEQAVYMRAFMPLVPKRLSATKFVFKRTLGRTERKVDWIHTSTEGIATLAVIFKRTGALPEIFCTIQTGNLEYPYSILLRIIKKIGTYPEIWVRGFWPTKAWSRIPIQSFPPYKHIAQDYGNWNSSLGITTLNHEDNSSDHTPKHSCVRAFTREPLELPSKHRTLQSSLNPNRRLTIEYGNIIDQAGRFDGSIISERMNHTGMHAATHMATTWETLSGRNPEGMFPALTFLESLEAAGTYAMKEGLRNLAVTPMGYEDEGVSIQEYLDASDKPVDITVFLMRPLDYISLCAESKAVTS</sequence>
<gene>
    <name evidence="1" type="ORF">GJ685_09195</name>
</gene>
<dbReference type="Proteomes" id="UP000489351">
    <property type="component" value="Unassembled WGS sequence"/>
</dbReference>
<accession>A0ABW9UQ92</accession>
<keyword evidence="2" id="KW-1185">Reference proteome</keyword>